<dbReference type="Proteomes" id="UP000694005">
    <property type="component" value="Chromosome A03"/>
</dbReference>
<dbReference type="EMBL" id="LS974622">
    <property type="protein sequence ID" value="CAG7873006.1"/>
    <property type="molecule type" value="Genomic_DNA"/>
</dbReference>
<dbReference type="Gramene" id="A06p04710.2_BraZ1">
    <property type="protein sequence ID" value="A06p04710.2_BraZ1.CDS.1"/>
    <property type="gene ID" value="A06g04710.2_BraZ1"/>
</dbReference>
<feature type="compositionally biased region" description="Polar residues" evidence="1">
    <location>
        <begin position="25"/>
        <end position="39"/>
    </location>
</feature>
<dbReference type="EMBL" id="LS974619">
    <property type="protein sequence ID" value="CAG7879708.1"/>
    <property type="molecule type" value="Genomic_DNA"/>
</dbReference>
<feature type="region of interest" description="Disordered" evidence="1">
    <location>
        <begin position="1"/>
        <end position="39"/>
    </location>
</feature>
<evidence type="ECO:0000256" key="1">
    <source>
        <dbReference type="SAM" id="MobiDB-lite"/>
    </source>
</evidence>
<proteinExistence type="predicted"/>
<dbReference type="Gramene" id="A03p10510.2_BraZ1">
    <property type="protein sequence ID" value="A03p10510.2_BraZ1.CDS.1"/>
    <property type="gene ID" value="A03g10510.2_BraZ1"/>
</dbReference>
<dbReference type="EMBL" id="LR031573">
    <property type="protein sequence ID" value="VDC84681.1"/>
    <property type="molecule type" value="Genomic_DNA"/>
</dbReference>
<dbReference type="EMBL" id="LS974622">
    <property type="protein sequence ID" value="CAG7868231.1"/>
    <property type="molecule type" value="Genomic_DNA"/>
</dbReference>
<reference evidence="5" key="1">
    <citation type="submission" date="2018-11" db="EMBL/GenBank/DDBJ databases">
        <authorList>
            <consortium name="Genoscope - CEA"/>
            <person name="William W."/>
        </authorList>
    </citation>
    <scope>NUCLEOTIDE SEQUENCE</scope>
</reference>
<organism evidence="5">
    <name type="scientific">Brassica campestris</name>
    <name type="common">Field mustard</name>
    <dbReference type="NCBI Taxonomy" id="3711"/>
    <lineage>
        <taxon>Eukaryota</taxon>
        <taxon>Viridiplantae</taxon>
        <taxon>Streptophyta</taxon>
        <taxon>Embryophyta</taxon>
        <taxon>Tracheophyta</taxon>
        <taxon>Spermatophyta</taxon>
        <taxon>Magnoliopsida</taxon>
        <taxon>eudicotyledons</taxon>
        <taxon>Gunneridae</taxon>
        <taxon>Pentapetalae</taxon>
        <taxon>rosids</taxon>
        <taxon>malvids</taxon>
        <taxon>Brassicales</taxon>
        <taxon>Brassicaceae</taxon>
        <taxon>Brassiceae</taxon>
        <taxon>Brassica</taxon>
    </lineage>
</organism>
<dbReference type="AlphaFoldDB" id="A0A3P6AKF1"/>
<protein>
    <submittedName>
        <fullName evidence="2 4">Uncharacterized protein</fullName>
    </submittedName>
</protein>
<gene>
    <name evidence="5" type="ORF">BRAA02T04843Z</name>
    <name evidence="4" type="ORF">BRAPAZ1V2_A03P10510.2</name>
    <name evidence="2" type="ORF">BRAPAZ1V2_A06P04710.2</name>
    <name evidence="3" type="ORF">BRAPAZ1V2_A06P52460.2</name>
</gene>
<sequence>MKPNPNIKNDPTLVLSSSSSSISSNQATDSPSPIFRSSF</sequence>
<evidence type="ECO:0000313" key="4">
    <source>
        <dbReference type="EMBL" id="CAG7879708.1"/>
    </source>
</evidence>
<evidence type="ECO:0000313" key="3">
    <source>
        <dbReference type="EMBL" id="CAG7873006.1"/>
    </source>
</evidence>
<name>A0A3P6AKF1_BRACM</name>
<dbReference type="Gramene" id="A06p52460.2_BraZ1">
    <property type="protein sequence ID" value="A06p52460.2_BraZ1.CDS.1"/>
    <property type="gene ID" value="A06g52460.2_BraZ1"/>
</dbReference>
<evidence type="ECO:0000313" key="2">
    <source>
        <dbReference type="EMBL" id="CAG7868231.1"/>
    </source>
</evidence>
<evidence type="ECO:0000313" key="5">
    <source>
        <dbReference type="EMBL" id="VDC84681.1"/>
    </source>
</evidence>
<accession>A0A3P6AKF1</accession>
<dbReference type="Proteomes" id="UP000694005">
    <property type="component" value="Chromosome A06"/>
</dbReference>